<name>A0ABR1KXW0_9PEZI</name>
<organism evidence="2 3">
    <name type="scientific">Phyllosticta citriasiana</name>
    <dbReference type="NCBI Taxonomy" id="595635"/>
    <lineage>
        <taxon>Eukaryota</taxon>
        <taxon>Fungi</taxon>
        <taxon>Dikarya</taxon>
        <taxon>Ascomycota</taxon>
        <taxon>Pezizomycotina</taxon>
        <taxon>Dothideomycetes</taxon>
        <taxon>Dothideomycetes incertae sedis</taxon>
        <taxon>Botryosphaeriales</taxon>
        <taxon>Phyllostictaceae</taxon>
        <taxon>Phyllosticta</taxon>
    </lineage>
</organism>
<comment type="caution">
    <text evidence="2">The sequence shown here is derived from an EMBL/GenBank/DDBJ whole genome shotgun (WGS) entry which is preliminary data.</text>
</comment>
<sequence>MKGALVVFAGDRALIVPVSFAGNASVIFFQGLKKIYRGRVLATIDSQIPRDKRPLSFHNTSAADQFLRTLLEPSRSPLPDFRNVGPKEALAIIYDGLLTELESLGYFRVDSSLFTFL</sequence>
<proteinExistence type="predicted"/>
<protein>
    <submittedName>
        <fullName evidence="2">Uncharacterized protein</fullName>
    </submittedName>
</protein>
<evidence type="ECO:0000256" key="1">
    <source>
        <dbReference type="SAM" id="Phobius"/>
    </source>
</evidence>
<keyword evidence="3" id="KW-1185">Reference proteome</keyword>
<gene>
    <name evidence="2" type="ORF">IWZ03DRAFT_356039</name>
</gene>
<dbReference type="Proteomes" id="UP001363622">
    <property type="component" value="Unassembled WGS sequence"/>
</dbReference>
<keyword evidence="1" id="KW-0812">Transmembrane</keyword>
<evidence type="ECO:0000313" key="3">
    <source>
        <dbReference type="Proteomes" id="UP001363622"/>
    </source>
</evidence>
<keyword evidence="1" id="KW-0472">Membrane</keyword>
<feature type="transmembrane region" description="Helical" evidence="1">
    <location>
        <begin position="12"/>
        <end position="29"/>
    </location>
</feature>
<dbReference type="EMBL" id="JBBPHU010000001">
    <property type="protein sequence ID" value="KAK7523673.1"/>
    <property type="molecule type" value="Genomic_DNA"/>
</dbReference>
<evidence type="ECO:0000313" key="2">
    <source>
        <dbReference type="EMBL" id="KAK7523673.1"/>
    </source>
</evidence>
<reference evidence="2 3" key="1">
    <citation type="submission" date="2024-04" db="EMBL/GenBank/DDBJ databases">
        <title>Phyllosticta paracitricarpa is synonymous to the EU quarantine fungus P. citricarpa based on phylogenomic analyses.</title>
        <authorList>
            <consortium name="Lawrence Berkeley National Laboratory"/>
            <person name="Van Ingen-Buijs V.A."/>
            <person name="Van Westerhoven A.C."/>
            <person name="Haridas S."/>
            <person name="Skiadas P."/>
            <person name="Martin F."/>
            <person name="Groenewald J.Z."/>
            <person name="Crous P.W."/>
            <person name="Seidl M.F."/>
        </authorList>
    </citation>
    <scope>NUCLEOTIDE SEQUENCE [LARGE SCALE GENOMIC DNA]</scope>
    <source>
        <strain evidence="2 3">CBS 123371</strain>
    </source>
</reference>
<accession>A0ABR1KXW0</accession>
<keyword evidence="1" id="KW-1133">Transmembrane helix</keyword>